<keyword evidence="3" id="KW-1185">Reference proteome</keyword>
<dbReference type="EMBL" id="JAAVNE010000045">
    <property type="protein sequence ID" value="NKC33442.1"/>
    <property type="molecule type" value="Genomic_DNA"/>
</dbReference>
<evidence type="ECO:0000256" key="1">
    <source>
        <dbReference type="SAM" id="Phobius"/>
    </source>
</evidence>
<feature type="transmembrane region" description="Helical" evidence="1">
    <location>
        <begin position="64"/>
        <end position="82"/>
    </location>
</feature>
<accession>A0ABX1ED39</accession>
<dbReference type="RefSeq" id="WP_168034168.1">
    <property type="nucleotide sequence ID" value="NZ_JAAVNE010000045.1"/>
</dbReference>
<dbReference type="Proteomes" id="UP000787635">
    <property type="component" value="Unassembled WGS sequence"/>
</dbReference>
<evidence type="ECO:0000313" key="2">
    <source>
        <dbReference type="EMBL" id="NKC33442.1"/>
    </source>
</evidence>
<keyword evidence="1" id="KW-0812">Transmembrane</keyword>
<name>A0ABX1ED39_9PROT</name>
<protein>
    <submittedName>
        <fullName evidence="2">Uncharacterized protein</fullName>
    </submittedName>
</protein>
<feature type="transmembrane region" description="Helical" evidence="1">
    <location>
        <begin position="37"/>
        <end position="58"/>
    </location>
</feature>
<feature type="transmembrane region" description="Helical" evidence="1">
    <location>
        <begin position="94"/>
        <end position="114"/>
    </location>
</feature>
<comment type="caution">
    <text evidence="2">The sequence shown here is derived from an EMBL/GenBank/DDBJ whole genome shotgun (WGS) entry which is preliminary data.</text>
</comment>
<proteinExistence type="predicted"/>
<organism evidence="2 3">
    <name type="scientific">Falsiroseomonas selenitidurans</name>
    <dbReference type="NCBI Taxonomy" id="2716335"/>
    <lineage>
        <taxon>Bacteria</taxon>
        <taxon>Pseudomonadati</taxon>
        <taxon>Pseudomonadota</taxon>
        <taxon>Alphaproteobacteria</taxon>
        <taxon>Acetobacterales</taxon>
        <taxon>Roseomonadaceae</taxon>
        <taxon>Falsiroseomonas</taxon>
    </lineage>
</organism>
<evidence type="ECO:0000313" key="3">
    <source>
        <dbReference type="Proteomes" id="UP000787635"/>
    </source>
</evidence>
<sequence length="117" mass="11757">MSTTPAILALVATLAAGIAAGLLFLQRKRRGWVGRAHLLLALAGLALAALAVLGGRPAPGGPPAALPPGLLAAATLAGFAAPRLARRGYPRMQLLLAGHLLAGIAGFLVFLAWARNG</sequence>
<feature type="transmembrane region" description="Helical" evidence="1">
    <location>
        <begin position="6"/>
        <end position="25"/>
    </location>
</feature>
<gene>
    <name evidence="2" type="ORF">HEQ75_21450</name>
</gene>
<reference evidence="2 3" key="1">
    <citation type="submission" date="2020-03" db="EMBL/GenBank/DDBJ databases">
        <title>Roseomonas selenitidurans sp. nov. isolated from urban soil.</title>
        <authorList>
            <person name="Liu H."/>
        </authorList>
    </citation>
    <scope>NUCLEOTIDE SEQUENCE [LARGE SCALE GENOMIC DNA]</scope>
    <source>
        <strain evidence="2 3">BU-1</strain>
    </source>
</reference>
<keyword evidence="1" id="KW-0472">Membrane</keyword>
<keyword evidence="1" id="KW-1133">Transmembrane helix</keyword>